<dbReference type="RefSeq" id="WP_308423728.1">
    <property type="nucleotide sequence ID" value="NZ_BMOF01000032.1"/>
</dbReference>
<keyword evidence="8" id="KW-1185">Reference proteome</keyword>
<proteinExistence type="predicted"/>
<protein>
    <submittedName>
        <fullName evidence="7">ABC transporter permease</fullName>
    </submittedName>
</protein>
<feature type="transmembrane region" description="Helical" evidence="6">
    <location>
        <begin position="93"/>
        <end position="113"/>
    </location>
</feature>
<feature type="transmembrane region" description="Helical" evidence="6">
    <location>
        <begin position="331"/>
        <end position="353"/>
    </location>
</feature>
<reference evidence="7" key="1">
    <citation type="journal article" date="2014" name="Int. J. Syst. Evol. Microbiol.">
        <title>Complete genome sequence of Corynebacterium casei LMG S-19264T (=DSM 44701T), isolated from a smear-ripened cheese.</title>
        <authorList>
            <consortium name="US DOE Joint Genome Institute (JGI-PGF)"/>
            <person name="Walter F."/>
            <person name="Albersmeier A."/>
            <person name="Kalinowski J."/>
            <person name="Ruckert C."/>
        </authorList>
    </citation>
    <scope>NUCLEOTIDE SEQUENCE</scope>
    <source>
        <strain evidence="7">JCM 14719</strain>
    </source>
</reference>
<dbReference type="PANTHER" id="PTHR47089:SF1">
    <property type="entry name" value="GUANOSINE ABC TRANSPORTER PERMEASE PROTEIN NUPP"/>
    <property type="match status" value="1"/>
</dbReference>
<feature type="transmembrane region" description="Helical" evidence="6">
    <location>
        <begin position="21"/>
        <end position="45"/>
    </location>
</feature>
<dbReference type="GO" id="GO:0005886">
    <property type="term" value="C:plasma membrane"/>
    <property type="evidence" value="ECO:0007669"/>
    <property type="project" value="UniProtKB-SubCell"/>
</dbReference>
<dbReference type="PANTHER" id="PTHR47089">
    <property type="entry name" value="ABC TRANSPORTER, PERMEASE PROTEIN"/>
    <property type="match status" value="1"/>
</dbReference>
<dbReference type="EMBL" id="BMOF01000032">
    <property type="protein sequence ID" value="GGK02762.1"/>
    <property type="molecule type" value="Genomic_DNA"/>
</dbReference>
<keyword evidence="4 6" id="KW-1133">Transmembrane helix</keyword>
<dbReference type="CDD" id="cd06580">
    <property type="entry name" value="TM_PBP1_transp_TpRbsC_like"/>
    <property type="match status" value="1"/>
</dbReference>
<feature type="transmembrane region" description="Helical" evidence="6">
    <location>
        <begin position="119"/>
        <end position="138"/>
    </location>
</feature>
<evidence type="ECO:0000256" key="1">
    <source>
        <dbReference type="ARBA" id="ARBA00004651"/>
    </source>
</evidence>
<comment type="caution">
    <text evidence="7">The sequence shown here is derived from an EMBL/GenBank/DDBJ whole genome shotgun (WGS) entry which is preliminary data.</text>
</comment>
<dbReference type="Proteomes" id="UP000637720">
    <property type="component" value="Unassembled WGS sequence"/>
</dbReference>
<feature type="transmembrane region" description="Helical" evidence="6">
    <location>
        <begin position="150"/>
        <end position="169"/>
    </location>
</feature>
<comment type="subcellular location">
    <subcellularLocation>
        <location evidence="1">Cell membrane</location>
        <topology evidence="1">Multi-pass membrane protein</topology>
    </subcellularLocation>
</comment>
<keyword evidence="2" id="KW-1003">Cell membrane</keyword>
<dbReference type="Pfam" id="PF02653">
    <property type="entry name" value="BPD_transp_2"/>
    <property type="match status" value="1"/>
</dbReference>
<accession>A0A8J3FBR6</accession>
<feature type="transmembrane region" description="Helical" evidence="6">
    <location>
        <begin position="68"/>
        <end position="86"/>
    </location>
</feature>
<evidence type="ECO:0000256" key="6">
    <source>
        <dbReference type="SAM" id="Phobius"/>
    </source>
</evidence>
<dbReference type="AlphaFoldDB" id="A0A8J3FBR6"/>
<evidence type="ECO:0000313" key="7">
    <source>
        <dbReference type="EMBL" id="GGK02762.1"/>
    </source>
</evidence>
<evidence type="ECO:0000256" key="4">
    <source>
        <dbReference type="ARBA" id="ARBA00022989"/>
    </source>
</evidence>
<dbReference type="GO" id="GO:0022857">
    <property type="term" value="F:transmembrane transporter activity"/>
    <property type="evidence" value="ECO:0007669"/>
    <property type="project" value="InterPro"/>
</dbReference>
<name>A0A8J3FBR6_9BACI</name>
<sequence>MNGTDRRSLQTRFMGLFLKESALVPAVSVVLGLAVGALLMLAGGYDPVAAYGALYEGVFGNLYNFGETIRQVTPLIFTGLSVAFAFRTGLFNIGAEGQFLVGSLAAVWVVVAVDAPAGVHALLALLAGGLAGALWGVVPGYLKAKRGVHEVITTIMMNWIALYLTNYLIRAYLKADAERSVEIRPSASLQADWLSALFDDARIHLGILLALLALVAYYVVLWKTRWGFELRAVGLNPYAAEYAGMDVSRSIVSAMMASGFLAGLGGAAEALGVYGYMAISAIFPGYGFDGIAVALLGGNTPLGILLGAVLFGALNYGANTMQRLADVPIELIRVVIALVIFFVAASGVVRTLVGLFRRTKGKGGVTDGVAS</sequence>
<reference evidence="7" key="2">
    <citation type="submission" date="2020-09" db="EMBL/GenBank/DDBJ databases">
        <authorList>
            <person name="Sun Q."/>
            <person name="Ohkuma M."/>
        </authorList>
    </citation>
    <scope>NUCLEOTIDE SEQUENCE</scope>
    <source>
        <strain evidence="7">JCM 14719</strain>
    </source>
</reference>
<feature type="transmembrane region" description="Helical" evidence="6">
    <location>
        <begin position="302"/>
        <end position="319"/>
    </location>
</feature>
<keyword evidence="5 6" id="KW-0472">Membrane</keyword>
<evidence type="ECO:0000256" key="5">
    <source>
        <dbReference type="ARBA" id="ARBA00023136"/>
    </source>
</evidence>
<keyword evidence="3 6" id="KW-0812">Transmembrane</keyword>
<evidence type="ECO:0000256" key="3">
    <source>
        <dbReference type="ARBA" id="ARBA00022692"/>
    </source>
</evidence>
<dbReference type="InterPro" id="IPR001851">
    <property type="entry name" value="ABC_transp_permease"/>
</dbReference>
<feature type="transmembrane region" description="Helical" evidence="6">
    <location>
        <begin position="203"/>
        <end position="221"/>
    </location>
</feature>
<evidence type="ECO:0000313" key="8">
    <source>
        <dbReference type="Proteomes" id="UP000637720"/>
    </source>
</evidence>
<evidence type="ECO:0000256" key="2">
    <source>
        <dbReference type="ARBA" id="ARBA00022475"/>
    </source>
</evidence>
<gene>
    <name evidence="7" type="ORF">GCM10007043_16010</name>
</gene>
<organism evidence="7 8">
    <name type="scientific">Calditerricola satsumensis</name>
    <dbReference type="NCBI Taxonomy" id="373054"/>
    <lineage>
        <taxon>Bacteria</taxon>
        <taxon>Bacillati</taxon>
        <taxon>Bacillota</taxon>
        <taxon>Bacilli</taxon>
        <taxon>Bacillales</taxon>
        <taxon>Bacillaceae</taxon>
        <taxon>Calditerricola</taxon>
    </lineage>
</organism>